<sequence length="1817" mass="204021">MSSLQSQLGSLRTQSTHQLDLRAQRVAHSRSIIFPPQEAASQTLYDLYQLCVRSFNNLCELDNRFRPFGHSIFSQESVAMDRSQMLRPEVRQLNATLEEFLSLLAPKIQLRDAQVALEWLIRRFRLHEDKDNAKFLVLSFLPYHETPIFSSIIHLFAQPDVPYSFLWEYIQAQTSLSGSALVRAAVRNQQIFMDFNNHVVQLTRKELHWPGLGSFWAGFATQSVHILLERYQSGRAGRQSADQGNFINKLTPIIYDVLNVADAPDLHLACYSMLIIIASKGLIPDETVDDLMLSVVRTFRSATEADIGMQCLVVLAEEKSDGKLSRQVAMSLNGLSDPPIYKRLLAIRDRIAVEKIAIALCHRELKNWKRGGPTKSSHNITGIIQTGLMGDKAVQNFIRDSLKLLRELHRMVSPTEASQRVQDCMTKLLVDWTRSPRLSRIILQAIDGGKVDPEDLPPDARLSLQRLQQNQTVEERIDSGSLEEHDAVPSTFVTSNALLSAPSSFRDVVVSESTFFTEMPQSYHGLLSGLAHAATLDGGINDICSQTPFQGIKETALMTFLIRAWSLSRTPPSLRANALKAMTGLLSTFRSSGWDPQLLIPYLLCALGDPERFVRQAASDCLLELRAFYSGKKSSLKGQRSPPSDDDWYEASEFKGHSLSFEDTKSFIKGSLLPHLQGCITDALYVDRIVELVLNGHSDRLHSSRKDETDLRSDVRASIATFLASHAMRSKLLPVQLKVISFLHNVGKSANSARAEYLIPAFNAWCDLYLKRATRIAKATLSLDEVNKGFLKTVTKKDEKTMSLISRLIQGRLPSNRQDLQPPAFDYIETEFANSEPPKILLDPLLEVATGEDDVNGSFNARRLARQTLNIIKFSKSTLASLLSNLPLAGPRDHEPSASKRRRTSKFESSQRSELTPEKVSQILSKYAMVLELVEASETYHPDLLAGLFHALAELLLVDARASSSLEYLLQTTTRILIKIVNRLRSRQDTDADRAAIQAVIRMDTLVDCVRESKSPSVQNNTLDLISSLAAWSPDLVLHNVMPIFTFMSSTTLRHGDDYSVGVVTRTLDTIVPPLAESRRREKKDVIIALSSILLSFTAAFEHVPPHRRLPLFEHLVKTLGPADCLFAVVAMLVDRYPTDTAANRTVGDLMRIFGAQVELQTFDKIFRLLIDLHAPKRTISEVVLTVKDKTKEQVQEVERNLLSAMKGLLDRKAFHERLQILIASGPEREADEVNEARKTYAHAIQAIIELCEPLKKTNPRALEVAKSCLASMYKVVPVEEMATTVSVQILTQNDEVRYIALSALYDELLQLKQVNQKATTALLDLMDDLCSLLQKTDTVELKKLAIVCIDKISEQFGKTNTAAVLAAAECLATDAALRYPNSSIRLNAMLFLASTVEVLRDEFVPLIAGAHRVLDQSFDIFEEEVGGSNFAALRDALFTLLDAVTRWLPGMLSPEHLDKALHVCRWSAAGEPMEDISGTRQQFCRSAAVYVEPEELFSALERNFDDAVRAGFEACKGHLEFIDTAIHAQKKKGIRQHRALIFALVRKGLDVRRLRHEESLHDEYTELRLEAIDSSIIEIAMTAIEKLNDEQFSPVFHSVIDWAAKGLPRDDTAGRTLRITSLFRFLERFMDRFGASVTHYASHWLPLARDMLQQTHPRTIADTTLLKSVLRTLMVSFAHDKQDFWQGPRRFDDVAEPLLDQVARCALGDPTITSLVVMTLRALVVAAYTRDQRTYINNMLLKLVKHESPKVRAAAIGCQIQLLDRVGDEWTSMLSQMLPVINEAQEDGDEEVERQTKRWIKELEKTMGESIAGMLQ</sequence>
<comment type="caution">
    <text evidence="13">The sequence shown here is derived from an EMBL/GenBank/DDBJ whole genome shotgun (WGS) entry which is preliminary data.</text>
</comment>
<dbReference type="SUPFAM" id="SSF48371">
    <property type="entry name" value="ARM repeat"/>
    <property type="match status" value="1"/>
</dbReference>
<comment type="subunit">
    <text evidence="3 10">Component of the ribosomal small subunit (SSU) processome.</text>
</comment>
<feature type="region of interest" description="Disordered" evidence="11">
    <location>
        <begin position="890"/>
        <end position="913"/>
    </location>
</feature>
<protein>
    <recommendedName>
        <fullName evidence="4 10">U3 small nucleolar RNA-associated protein 10</fullName>
    </recommendedName>
</protein>
<organism evidence="13 14">
    <name type="scientific">Rhizodiscina lignyota</name>
    <dbReference type="NCBI Taxonomy" id="1504668"/>
    <lineage>
        <taxon>Eukaryota</taxon>
        <taxon>Fungi</taxon>
        <taxon>Dikarya</taxon>
        <taxon>Ascomycota</taxon>
        <taxon>Pezizomycotina</taxon>
        <taxon>Dothideomycetes</taxon>
        <taxon>Pleosporomycetidae</taxon>
        <taxon>Aulographales</taxon>
        <taxon>Rhizodiscinaceae</taxon>
        <taxon>Rhizodiscina</taxon>
    </lineage>
</organism>
<dbReference type="GO" id="GO:0000462">
    <property type="term" value="P:maturation of SSU-rRNA from tricistronic rRNA transcript (SSU-rRNA, 5.8S rRNA, LSU-rRNA)"/>
    <property type="evidence" value="ECO:0007669"/>
    <property type="project" value="TreeGrafter"/>
</dbReference>
<dbReference type="InterPro" id="IPR016024">
    <property type="entry name" value="ARM-type_fold"/>
</dbReference>
<dbReference type="GO" id="GO:0034455">
    <property type="term" value="C:t-UTP complex"/>
    <property type="evidence" value="ECO:0007669"/>
    <property type="project" value="TreeGrafter"/>
</dbReference>
<keyword evidence="7 10" id="KW-0539">Nucleus</keyword>
<dbReference type="Pfam" id="PF08146">
    <property type="entry name" value="BP28CT"/>
    <property type="match status" value="1"/>
</dbReference>
<keyword evidence="14" id="KW-1185">Reference proteome</keyword>
<gene>
    <name evidence="13" type="ORF">NA57DRAFT_30322</name>
</gene>
<dbReference type="Gene3D" id="1.25.10.10">
    <property type="entry name" value="Leucine-rich Repeat Variant"/>
    <property type="match status" value="3"/>
</dbReference>
<dbReference type="GO" id="GO:0030686">
    <property type="term" value="C:90S preribosome"/>
    <property type="evidence" value="ECO:0007669"/>
    <property type="project" value="TreeGrafter"/>
</dbReference>
<dbReference type="InterPro" id="IPR011989">
    <property type="entry name" value="ARM-like"/>
</dbReference>
<dbReference type="EMBL" id="ML978121">
    <property type="protein sequence ID" value="KAF2103712.1"/>
    <property type="molecule type" value="Genomic_DNA"/>
</dbReference>
<dbReference type="GO" id="GO:0045943">
    <property type="term" value="P:positive regulation of transcription by RNA polymerase I"/>
    <property type="evidence" value="ECO:0007669"/>
    <property type="project" value="TreeGrafter"/>
</dbReference>
<dbReference type="Proteomes" id="UP000799772">
    <property type="component" value="Unassembled WGS sequence"/>
</dbReference>
<dbReference type="OrthoDB" id="31183at2759"/>
<evidence type="ECO:0000256" key="10">
    <source>
        <dbReference type="RuleBase" id="RU367065"/>
    </source>
</evidence>
<dbReference type="GO" id="GO:0032040">
    <property type="term" value="C:small-subunit processome"/>
    <property type="evidence" value="ECO:0007669"/>
    <property type="project" value="TreeGrafter"/>
</dbReference>
<keyword evidence="6 10" id="KW-0698">rRNA processing</keyword>
<dbReference type="InterPro" id="IPR022125">
    <property type="entry name" value="U3snoRNP10_N"/>
</dbReference>
<dbReference type="PANTHER" id="PTHR13457:SF1">
    <property type="entry name" value="HEAT REPEAT-CONTAINING PROTEIN 1"/>
    <property type="match status" value="1"/>
</dbReference>
<evidence type="ECO:0000256" key="4">
    <source>
        <dbReference type="ARBA" id="ARBA00015399"/>
    </source>
</evidence>
<comment type="function">
    <text evidence="9">Involved in nucleolar processing of pre-18S ribosomal RNA. Involved in ribosome biosynthesis.</text>
</comment>
<dbReference type="InterPro" id="IPR040191">
    <property type="entry name" value="UTP10"/>
</dbReference>
<dbReference type="Pfam" id="PF23243">
    <property type="entry name" value="HEAT_HEATR1"/>
    <property type="match status" value="1"/>
</dbReference>
<dbReference type="InterPro" id="IPR012954">
    <property type="entry name" value="BP28_C_dom"/>
</dbReference>
<reference evidence="13" key="1">
    <citation type="journal article" date="2020" name="Stud. Mycol.">
        <title>101 Dothideomycetes genomes: a test case for predicting lifestyles and emergence of pathogens.</title>
        <authorList>
            <person name="Haridas S."/>
            <person name="Albert R."/>
            <person name="Binder M."/>
            <person name="Bloem J."/>
            <person name="Labutti K."/>
            <person name="Salamov A."/>
            <person name="Andreopoulos B."/>
            <person name="Baker S."/>
            <person name="Barry K."/>
            <person name="Bills G."/>
            <person name="Bluhm B."/>
            <person name="Cannon C."/>
            <person name="Castanera R."/>
            <person name="Culley D."/>
            <person name="Daum C."/>
            <person name="Ezra D."/>
            <person name="Gonzalez J."/>
            <person name="Henrissat B."/>
            <person name="Kuo A."/>
            <person name="Liang C."/>
            <person name="Lipzen A."/>
            <person name="Lutzoni F."/>
            <person name="Magnuson J."/>
            <person name="Mondo S."/>
            <person name="Nolan M."/>
            <person name="Ohm R."/>
            <person name="Pangilinan J."/>
            <person name="Park H.-J."/>
            <person name="Ramirez L."/>
            <person name="Alfaro M."/>
            <person name="Sun H."/>
            <person name="Tritt A."/>
            <person name="Yoshinaga Y."/>
            <person name="Zwiers L.-H."/>
            <person name="Turgeon B."/>
            <person name="Goodwin S."/>
            <person name="Spatafora J."/>
            <person name="Crous P."/>
            <person name="Grigoriev I."/>
        </authorList>
    </citation>
    <scope>NUCLEOTIDE SEQUENCE</scope>
    <source>
        <strain evidence="13">CBS 133067</strain>
    </source>
</reference>
<evidence type="ECO:0000313" key="14">
    <source>
        <dbReference type="Proteomes" id="UP000799772"/>
    </source>
</evidence>
<dbReference type="InterPro" id="IPR056473">
    <property type="entry name" value="HEAT_Utp10/HEAT1"/>
</dbReference>
<evidence type="ECO:0000259" key="12">
    <source>
        <dbReference type="SMART" id="SM01036"/>
    </source>
</evidence>
<keyword evidence="8 10" id="KW-0687">Ribonucleoprotein</keyword>
<keyword evidence="5 10" id="KW-0690">Ribosome biogenesis</keyword>
<dbReference type="PANTHER" id="PTHR13457">
    <property type="entry name" value="BAP28"/>
    <property type="match status" value="1"/>
</dbReference>
<evidence type="ECO:0000256" key="11">
    <source>
        <dbReference type="SAM" id="MobiDB-lite"/>
    </source>
</evidence>
<evidence type="ECO:0000256" key="3">
    <source>
        <dbReference type="ARBA" id="ARBA00011399"/>
    </source>
</evidence>
<accession>A0A9P4ISL3</accession>
<evidence type="ECO:0000256" key="6">
    <source>
        <dbReference type="ARBA" id="ARBA00022552"/>
    </source>
</evidence>
<proteinExistence type="inferred from homology"/>
<dbReference type="Pfam" id="PF12397">
    <property type="entry name" value="U3snoRNP10"/>
    <property type="match status" value="1"/>
</dbReference>
<name>A0A9P4ISL3_9PEZI</name>
<dbReference type="GO" id="GO:0030515">
    <property type="term" value="F:snoRNA binding"/>
    <property type="evidence" value="ECO:0007669"/>
    <property type="project" value="TreeGrafter"/>
</dbReference>
<evidence type="ECO:0000256" key="2">
    <source>
        <dbReference type="ARBA" id="ARBA00010559"/>
    </source>
</evidence>
<evidence type="ECO:0000256" key="8">
    <source>
        <dbReference type="ARBA" id="ARBA00023274"/>
    </source>
</evidence>
<comment type="subcellular location">
    <subcellularLocation>
        <location evidence="1 10">Nucleus</location>
        <location evidence="1 10">Nucleolus</location>
    </subcellularLocation>
</comment>
<feature type="domain" description="BP28 C-terminal" evidence="12">
    <location>
        <begin position="1532"/>
        <end position="1685"/>
    </location>
</feature>
<evidence type="ECO:0000256" key="1">
    <source>
        <dbReference type="ARBA" id="ARBA00004604"/>
    </source>
</evidence>
<comment type="similarity">
    <text evidence="2 10">Belongs to the HEATR1/UTP10 family.</text>
</comment>
<evidence type="ECO:0000313" key="13">
    <source>
        <dbReference type="EMBL" id="KAF2103712.1"/>
    </source>
</evidence>
<evidence type="ECO:0000256" key="5">
    <source>
        <dbReference type="ARBA" id="ARBA00022517"/>
    </source>
</evidence>
<evidence type="ECO:0000256" key="9">
    <source>
        <dbReference type="ARBA" id="ARBA00025076"/>
    </source>
</evidence>
<dbReference type="SMART" id="SM01036">
    <property type="entry name" value="BP28CT"/>
    <property type="match status" value="1"/>
</dbReference>
<evidence type="ECO:0000256" key="7">
    <source>
        <dbReference type="ARBA" id="ARBA00023242"/>
    </source>
</evidence>